<feature type="non-terminal residue" evidence="3">
    <location>
        <position position="497"/>
    </location>
</feature>
<evidence type="ECO:0000256" key="2">
    <source>
        <dbReference type="PIRSR" id="PIRSR006615-2"/>
    </source>
</evidence>
<dbReference type="GO" id="GO:0046872">
    <property type="term" value="F:metal ion binding"/>
    <property type="evidence" value="ECO:0007669"/>
    <property type="project" value="UniProtKB-KW"/>
</dbReference>
<dbReference type="PANTHER" id="PTHR34217">
    <property type="entry name" value="METAL-DEPENDENT CARBOXYPEPTIDASE"/>
    <property type="match status" value="1"/>
</dbReference>
<dbReference type="PROSITE" id="PS52034">
    <property type="entry name" value="PEPTIDASE_M32"/>
    <property type="match status" value="1"/>
</dbReference>
<reference evidence="3 4" key="1">
    <citation type="journal article" date="2016" name="Nat. Commun.">
        <title>Thousands of microbial genomes shed light on interconnected biogeochemical processes in an aquifer system.</title>
        <authorList>
            <person name="Anantharaman K."/>
            <person name="Brown C.T."/>
            <person name="Hug L.A."/>
            <person name="Sharon I."/>
            <person name="Castelle C.J."/>
            <person name="Probst A.J."/>
            <person name="Thomas B.C."/>
            <person name="Singh A."/>
            <person name="Wilkins M.J."/>
            <person name="Karaoz U."/>
            <person name="Brodie E.L."/>
            <person name="Williams K.H."/>
            <person name="Hubbard S.S."/>
            <person name="Banfield J.F."/>
        </authorList>
    </citation>
    <scope>NUCLEOTIDE SEQUENCE [LARGE SCALE GENOMIC DNA]</scope>
</reference>
<dbReference type="Gene3D" id="1.10.1370.30">
    <property type="match status" value="1"/>
</dbReference>
<feature type="active site" description="Proton donor/acceptor" evidence="2">
    <location>
        <position position="270"/>
    </location>
</feature>
<evidence type="ECO:0000256" key="1">
    <source>
        <dbReference type="PIRSR" id="PIRSR006615-1"/>
    </source>
</evidence>
<name>A0A1F7JGD2_9BACT</name>
<dbReference type="PRINTS" id="PR00998">
    <property type="entry name" value="CRBOXYPTASET"/>
</dbReference>
<dbReference type="GO" id="GO:0004181">
    <property type="term" value="F:metallocarboxypeptidase activity"/>
    <property type="evidence" value="ECO:0007669"/>
    <property type="project" value="InterPro"/>
</dbReference>
<dbReference type="EMBL" id="MGAU01000026">
    <property type="protein sequence ID" value="OGK54690.1"/>
    <property type="molecule type" value="Genomic_DNA"/>
</dbReference>
<dbReference type="InterPro" id="IPR001333">
    <property type="entry name" value="Peptidase_M32_Taq"/>
</dbReference>
<feature type="binding site" evidence="1">
    <location>
        <position position="299"/>
    </location>
    <ligand>
        <name>Zn(2+)</name>
        <dbReference type="ChEBI" id="CHEBI:29105"/>
        <note>catalytic</note>
    </ligand>
</feature>
<sequence length="497" mass="57046">MHYTSNTIRSLVEHYREISTLNKVHALLEWDLNVNLPPKAASSRARQSSLITGLVTDRWLSPPFQKNLEKAAENQQRYSDTEQAIVRNLLHAASYYIKIPKALIMEFSEATSEAFMAWKEARQTDDFSLFEPHLEKIVRINRIIAEKLSYRDNPYDALLDLYEPGLTASACSTLFHALIPELRSIISRIQKSKNYSSDTPFVGPSFHYGRYRQKQLSLFVLRKMGYDMDAGRLDVSPHPFTIDLSRTDVRLTTRYNRTDIRESLTSTIHEAGHGLYEQGVSGEFDDTPLAGGVSLGIHESQSRFWENQIGRSRQFVSFIMPVVHAFFPEQLGKADESDIFTMFNHVKPGLIRTAADEVTYNLHIALRFEIEEGLINERIKVSELPELWREKMKEYVGVVPETNADGLLQDVHWSYGSFGYFPTYTLGNLYAAQFTKKMRDDIDVDACAANGEFGTILSWLRENIHQHGSLYWPDELSTRVTGDTLNPKYFLEYITEK</sequence>
<gene>
    <name evidence="3" type="ORF">A3B56_01680</name>
</gene>
<comment type="caution">
    <text evidence="3">The sequence shown here is derived from an EMBL/GenBank/DDBJ whole genome shotgun (WGS) entry which is preliminary data.</text>
</comment>
<dbReference type="Pfam" id="PF02074">
    <property type="entry name" value="Peptidase_M32"/>
    <property type="match status" value="1"/>
</dbReference>
<dbReference type="CDD" id="cd06460">
    <property type="entry name" value="M32_Taq"/>
    <property type="match status" value="1"/>
</dbReference>
<keyword evidence="1" id="KW-0479">Metal-binding</keyword>
<feature type="binding site" evidence="1">
    <location>
        <position position="269"/>
    </location>
    <ligand>
        <name>Zn(2+)</name>
        <dbReference type="ChEBI" id="CHEBI:29105"/>
        <note>catalytic</note>
    </ligand>
</feature>
<dbReference type="PIRSF" id="PIRSF006615">
    <property type="entry name" value="Zn_crbxpep_Taq"/>
    <property type="match status" value="1"/>
</dbReference>
<proteinExistence type="predicted"/>
<keyword evidence="1" id="KW-0862">Zinc</keyword>
<dbReference type="Proteomes" id="UP000178486">
    <property type="component" value="Unassembled WGS sequence"/>
</dbReference>
<comment type="cofactor">
    <cofactor evidence="1">
        <name>Zn(2+)</name>
        <dbReference type="ChEBI" id="CHEBI:29105"/>
    </cofactor>
    <text evidence="1">Binds 1 zinc ion per subunit.</text>
</comment>
<evidence type="ECO:0008006" key="5">
    <source>
        <dbReference type="Google" id="ProtNLM"/>
    </source>
</evidence>
<dbReference type="SUPFAM" id="SSF55486">
    <property type="entry name" value="Metalloproteases ('zincins'), catalytic domain"/>
    <property type="match status" value="1"/>
</dbReference>
<accession>A0A1F7JGD2</accession>
<evidence type="ECO:0000313" key="4">
    <source>
        <dbReference type="Proteomes" id="UP000178486"/>
    </source>
</evidence>
<dbReference type="AlphaFoldDB" id="A0A1F7JGD2"/>
<dbReference type="GO" id="GO:0006508">
    <property type="term" value="P:proteolysis"/>
    <property type="evidence" value="ECO:0007669"/>
    <property type="project" value="InterPro"/>
</dbReference>
<feature type="binding site" evidence="1">
    <location>
        <position position="273"/>
    </location>
    <ligand>
        <name>Zn(2+)</name>
        <dbReference type="ChEBI" id="CHEBI:29105"/>
        <note>catalytic</note>
    </ligand>
</feature>
<organism evidence="3 4">
    <name type="scientific">Candidatus Roizmanbacteria bacterium RIFCSPLOWO2_01_FULL_45_11</name>
    <dbReference type="NCBI Taxonomy" id="1802070"/>
    <lineage>
        <taxon>Bacteria</taxon>
        <taxon>Candidatus Roizmaniibacteriota</taxon>
    </lineage>
</organism>
<evidence type="ECO:0000313" key="3">
    <source>
        <dbReference type="EMBL" id="OGK54690.1"/>
    </source>
</evidence>
<protein>
    <recommendedName>
        <fullName evidence="5">Metal-dependent carboxypeptidase</fullName>
    </recommendedName>
</protein>
<dbReference type="PANTHER" id="PTHR34217:SF1">
    <property type="entry name" value="CARBOXYPEPTIDASE 1"/>
    <property type="match status" value="1"/>
</dbReference>